<comment type="caution">
    <text evidence="1">The sequence shown here is derived from an EMBL/GenBank/DDBJ whole genome shotgun (WGS) entry which is preliminary data.</text>
</comment>
<name>A0ACB8QMY2_9AGAM</name>
<evidence type="ECO:0000313" key="1">
    <source>
        <dbReference type="EMBL" id="KAI0032761.1"/>
    </source>
</evidence>
<evidence type="ECO:0000313" key="2">
    <source>
        <dbReference type="Proteomes" id="UP000814128"/>
    </source>
</evidence>
<organism evidence="1 2">
    <name type="scientific">Vararia minispora EC-137</name>
    <dbReference type="NCBI Taxonomy" id="1314806"/>
    <lineage>
        <taxon>Eukaryota</taxon>
        <taxon>Fungi</taxon>
        <taxon>Dikarya</taxon>
        <taxon>Basidiomycota</taxon>
        <taxon>Agaricomycotina</taxon>
        <taxon>Agaricomycetes</taxon>
        <taxon>Russulales</taxon>
        <taxon>Lachnocladiaceae</taxon>
        <taxon>Vararia</taxon>
    </lineage>
</organism>
<reference evidence="1" key="1">
    <citation type="submission" date="2021-02" db="EMBL/GenBank/DDBJ databases">
        <authorList>
            <consortium name="DOE Joint Genome Institute"/>
            <person name="Ahrendt S."/>
            <person name="Looney B.P."/>
            <person name="Miyauchi S."/>
            <person name="Morin E."/>
            <person name="Drula E."/>
            <person name="Courty P.E."/>
            <person name="Chicoki N."/>
            <person name="Fauchery L."/>
            <person name="Kohler A."/>
            <person name="Kuo A."/>
            <person name="Labutti K."/>
            <person name="Pangilinan J."/>
            <person name="Lipzen A."/>
            <person name="Riley R."/>
            <person name="Andreopoulos W."/>
            <person name="He G."/>
            <person name="Johnson J."/>
            <person name="Barry K.W."/>
            <person name="Grigoriev I.V."/>
            <person name="Nagy L."/>
            <person name="Hibbett D."/>
            <person name="Henrissat B."/>
            <person name="Matheny P.B."/>
            <person name="Labbe J."/>
            <person name="Martin F."/>
        </authorList>
    </citation>
    <scope>NUCLEOTIDE SEQUENCE</scope>
    <source>
        <strain evidence="1">EC-137</strain>
    </source>
</reference>
<protein>
    <submittedName>
        <fullName evidence="1">Uncharacterized protein</fullName>
    </submittedName>
</protein>
<gene>
    <name evidence="1" type="ORF">K488DRAFT_30311</name>
</gene>
<feature type="non-terminal residue" evidence="1">
    <location>
        <position position="1"/>
    </location>
</feature>
<accession>A0ACB8QMY2</accession>
<proteinExistence type="predicted"/>
<reference evidence="1" key="2">
    <citation type="journal article" date="2022" name="New Phytol.">
        <title>Evolutionary transition to the ectomycorrhizal habit in the genomes of a hyperdiverse lineage of mushroom-forming fungi.</title>
        <authorList>
            <person name="Looney B."/>
            <person name="Miyauchi S."/>
            <person name="Morin E."/>
            <person name="Drula E."/>
            <person name="Courty P.E."/>
            <person name="Kohler A."/>
            <person name="Kuo A."/>
            <person name="LaButti K."/>
            <person name="Pangilinan J."/>
            <person name="Lipzen A."/>
            <person name="Riley R."/>
            <person name="Andreopoulos W."/>
            <person name="He G."/>
            <person name="Johnson J."/>
            <person name="Nolan M."/>
            <person name="Tritt A."/>
            <person name="Barry K.W."/>
            <person name="Grigoriev I.V."/>
            <person name="Nagy L.G."/>
            <person name="Hibbett D."/>
            <person name="Henrissat B."/>
            <person name="Matheny P.B."/>
            <person name="Labbe J."/>
            <person name="Martin F.M."/>
        </authorList>
    </citation>
    <scope>NUCLEOTIDE SEQUENCE</scope>
    <source>
        <strain evidence="1">EC-137</strain>
    </source>
</reference>
<feature type="non-terminal residue" evidence="1">
    <location>
        <position position="622"/>
    </location>
</feature>
<sequence>SPDPSRAPSPLPFLYSGGPSSTNSDSDSESSAPVLSRRRRAWPRERPPRWWSIADSSSKRRRSTNWFIRHARWASRLIFRLPCCPRHPFTILLTFVIFSAFAVALTFTIIYILNPDKEALPWRAYCAVPVSSFDPPPLDAPVTSPDIFSVDASAPYPSFPPADFDSLSPAGVFLGVFSIDSSVERRMLIRNTWASHQRSRGGAGAGDDGHGTSRTIVRFVLGQPRKTWERRIMLEMEQYGDIVILPMSENMNGGKSNVFFTWAATMAWVPPVFNASDAAPRYSYSGESSTPPVLAAHDPVYAHEDAASASPHDWVRPDFVVKADDDSFVMLAELEARLRVTLHAPSGVHSSHSPTYATQQQHTLRSQSAVSHSHASNLNNSVLHASPAPDLSPDPLVYWGYLVKQRFMAGELYALSWPLVTYAATDDAVKTQVRGAEDKITAGWMRGHPRADEIRWVNERCWIYDHPKSGTVYSHGFLFPSEAARVRKTIKSYKELTAPDITGPNSGSTAAGATLSTALPIPREWTRSTVTTFGTRYAEPIAGLSTLSSVEALVEGSVMSQLHEGAILTPEMAWRQREGRTTRYEGKRLGGTVVVHFIKKNMWYLETALALLGGDEETALER</sequence>
<keyword evidence="2" id="KW-1185">Reference proteome</keyword>
<dbReference type="Proteomes" id="UP000814128">
    <property type="component" value="Unassembled WGS sequence"/>
</dbReference>
<dbReference type="EMBL" id="MU273537">
    <property type="protein sequence ID" value="KAI0032761.1"/>
    <property type="molecule type" value="Genomic_DNA"/>
</dbReference>